<name>A0A3N0C961_9MICC</name>
<dbReference type="Gene3D" id="3.40.50.920">
    <property type="match status" value="1"/>
</dbReference>
<evidence type="ECO:0000313" key="4">
    <source>
        <dbReference type="EMBL" id="RNL59488.1"/>
    </source>
</evidence>
<dbReference type="InterPro" id="IPR033247">
    <property type="entry name" value="Transketolase_fam"/>
</dbReference>
<dbReference type="InterPro" id="IPR009014">
    <property type="entry name" value="Transketo_C/PFOR_II"/>
</dbReference>
<keyword evidence="2" id="KW-0460">Magnesium</keyword>
<organism evidence="4 5">
    <name type="scientific">Arthrobacter oryzae</name>
    <dbReference type="NCBI Taxonomy" id="409290"/>
    <lineage>
        <taxon>Bacteria</taxon>
        <taxon>Bacillati</taxon>
        <taxon>Actinomycetota</taxon>
        <taxon>Actinomycetes</taxon>
        <taxon>Micrococcales</taxon>
        <taxon>Micrococcaceae</taxon>
        <taxon>Arthrobacter</taxon>
    </lineage>
</organism>
<evidence type="ECO:0000256" key="2">
    <source>
        <dbReference type="ARBA" id="ARBA00022842"/>
    </source>
</evidence>
<keyword evidence="5" id="KW-1185">Reference proteome</keyword>
<dbReference type="SUPFAM" id="SSF52922">
    <property type="entry name" value="TK C-terminal domain-like"/>
    <property type="match status" value="1"/>
</dbReference>
<evidence type="ECO:0000313" key="5">
    <source>
        <dbReference type="Proteomes" id="UP000273807"/>
    </source>
</evidence>
<feature type="domain" description="Transketolase-like C-terminal" evidence="3">
    <location>
        <begin position="3"/>
        <end position="63"/>
    </location>
</feature>
<dbReference type="GO" id="GO:0004802">
    <property type="term" value="F:transketolase activity"/>
    <property type="evidence" value="ECO:0007669"/>
    <property type="project" value="TreeGrafter"/>
</dbReference>
<gene>
    <name evidence="4" type="ORF">D7003_02480</name>
</gene>
<dbReference type="GO" id="GO:0046872">
    <property type="term" value="F:metal ion binding"/>
    <property type="evidence" value="ECO:0007669"/>
    <property type="project" value="UniProtKB-KW"/>
</dbReference>
<dbReference type="AlphaFoldDB" id="A0A3N0C961"/>
<accession>A0A3N0C961</accession>
<reference evidence="4 5" key="1">
    <citation type="submission" date="2018-10" db="EMBL/GenBank/DDBJ databases">
        <title>Genome sequencing of Arthrobacter oryzae TNB02.</title>
        <authorList>
            <person name="Cho Y.-J."/>
            <person name="Cho A."/>
            <person name="Kim O.-S."/>
        </authorList>
    </citation>
    <scope>NUCLEOTIDE SEQUENCE [LARGE SCALE GENOMIC DNA]</scope>
    <source>
        <strain evidence="4 5">TNB02</strain>
    </source>
</reference>
<dbReference type="PANTHER" id="PTHR43522:SF2">
    <property type="entry name" value="TRANSKETOLASE 1-RELATED"/>
    <property type="match status" value="1"/>
</dbReference>
<dbReference type="GO" id="GO:0006098">
    <property type="term" value="P:pentose-phosphate shunt"/>
    <property type="evidence" value="ECO:0007669"/>
    <property type="project" value="TreeGrafter"/>
</dbReference>
<dbReference type="RefSeq" id="WP_395858118.1">
    <property type="nucleotide sequence ID" value="NZ_RBED01000043.1"/>
</dbReference>
<proteinExistence type="predicted"/>
<dbReference type="PANTHER" id="PTHR43522">
    <property type="entry name" value="TRANSKETOLASE"/>
    <property type="match status" value="1"/>
</dbReference>
<dbReference type="Proteomes" id="UP000273807">
    <property type="component" value="Unassembled WGS sequence"/>
</dbReference>
<evidence type="ECO:0000256" key="1">
    <source>
        <dbReference type="ARBA" id="ARBA00022723"/>
    </source>
</evidence>
<dbReference type="InterPro" id="IPR055152">
    <property type="entry name" value="Transketolase-like_C_2"/>
</dbReference>
<dbReference type="EMBL" id="RBED01000043">
    <property type="protein sequence ID" value="RNL59488.1"/>
    <property type="molecule type" value="Genomic_DNA"/>
</dbReference>
<dbReference type="GO" id="GO:0005829">
    <property type="term" value="C:cytosol"/>
    <property type="evidence" value="ECO:0007669"/>
    <property type="project" value="TreeGrafter"/>
</dbReference>
<feature type="non-terminal residue" evidence="4">
    <location>
        <position position="1"/>
    </location>
</feature>
<dbReference type="Pfam" id="PF22613">
    <property type="entry name" value="Transketolase_C_1"/>
    <property type="match status" value="1"/>
</dbReference>
<protein>
    <recommendedName>
        <fullName evidence="3">Transketolase-like C-terminal domain-containing protein</fullName>
    </recommendedName>
</protein>
<keyword evidence="1" id="KW-0479">Metal-binding</keyword>
<sequence length="86" mass="8965">CAKQDAAYRESVLPAAVKARVSVEAGLALGWKEFVGDAGRSISLEHFGASADYKRLFQEFGITAEAVAAAAKDSLAAASCQPSTIF</sequence>
<comment type="caution">
    <text evidence="4">The sequence shown here is derived from an EMBL/GenBank/DDBJ whole genome shotgun (WGS) entry which is preliminary data.</text>
</comment>
<evidence type="ECO:0000259" key="3">
    <source>
        <dbReference type="Pfam" id="PF22613"/>
    </source>
</evidence>